<feature type="transmembrane region" description="Helical" evidence="2">
    <location>
        <begin position="272"/>
        <end position="293"/>
    </location>
</feature>
<feature type="transmembrane region" description="Helical" evidence="2">
    <location>
        <begin position="228"/>
        <end position="252"/>
    </location>
</feature>
<dbReference type="EMBL" id="CP001744">
    <property type="protein sequence ID" value="ADG66611.1"/>
    <property type="molecule type" value="Genomic_DNA"/>
</dbReference>
<protein>
    <submittedName>
        <fullName evidence="3">Uncharacterized protein</fullName>
    </submittedName>
</protein>
<evidence type="ECO:0000256" key="1">
    <source>
        <dbReference type="SAM" id="MobiDB-lite"/>
    </source>
</evidence>
<evidence type="ECO:0000256" key="2">
    <source>
        <dbReference type="SAM" id="Phobius"/>
    </source>
</evidence>
<keyword evidence="2" id="KW-1133">Transmembrane helix</keyword>
<evidence type="ECO:0000313" key="3">
    <source>
        <dbReference type="EMBL" id="ADG66611.1"/>
    </source>
</evidence>
<organism evidence="3 4">
    <name type="scientific">Planctopirus limnophila (strain ATCC 43296 / DSM 3776 / IFAM 1008 / Mu 290)</name>
    <name type="common">Planctomyces limnophilus</name>
    <dbReference type="NCBI Taxonomy" id="521674"/>
    <lineage>
        <taxon>Bacteria</taxon>
        <taxon>Pseudomonadati</taxon>
        <taxon>Planctomycetota</taxon>
        <taxon>Planctomycetia</taxon>
        <taxon>Planctomycetales</taxon>
        <taxon>Planctomycetaceae</taxon>
        <taxon>Planctopirus</taxon>
    </lineage>
</organism>
<dbReference type="KEGG" id="plm:Plim_0766"/>
<sequence>MSNDTLSNSFSSDHACRSSLKHYRDFVFWILLIAGVIQAAVILQARPLQSANDRSRWCAVWSIVERGTFQIDEIRRVPGWDTIDMVKIDGHFYSTKPPMLAMLAAGIYAPLRLLGWDLIQHTQWVSGITLLILNLVPYLGGLWLISRVLPVISSGLRTAGVVLVVLTFGTMAIPFLATLNNHVPAFAISLMVLWSLTGWLVSVLPVVNDASEVESEIKHALRQRSPKLWASVTGLLAGLLFCFELPAAVLLVAIPCVRICFHSRRDGLLQEALGFGCGAALPLGAFLLCNFVASGEVIPLYASYGTERYRFVEEGIPSYWMEPQGVDLNLDSFPVYLFHCLAGHHGLFSQMPFLLLAIPAWIMILPSVWREKFRWHLTIQEQLGLLSLATWVIVLSFYMTRTQNYNYGGVSVTLRWALWLVPFGIVSAATRLTVWFSSWPRYALIVGLASISIFSAWLPLGNPWQQPWIFTAMARQGWLNYQQAPPPFMAELSTWFSSIPAEPASAVWQAVSPTGLRQTLRLETTGEVRQQGENRYTRVDVEESTGDWNEVPQIAVISTKTRTLWIDREGLMAGKSPANILRWFEPVTLAQQLDDLNFLRGLPLLRPYAPGPIRYLKTPLRRDAFRTQRAASEVTFPQESNAKSTQPVLRYRRDLWLSDEVPFGTIQWEQTLRDAQSGQLVATQTWQMIQASPAPAPNSPLSSSQPASNRGAGK</sequence>
<feature type="compositionally biased region" description="Low complexity" evidence="1">
    <location>
        <begin position="699"/>
        <end position="714"/>
    </location>
</feature>
<dbReference type="OrthoDB" id="251120at2"/>
<dbReference type="AlphaFoldDB" id="D5SRS7"/>
<feature type="transmembrane region" description="Helical" evidence="2">
    <location>
        <begin position="125"/>
        <end position="146"/>
    </location>
</feature>
<feature type="region of interest" description="Disordered" evidence="1">
    <location>
        <begin position="691"/>
        <end position="714"/>
    </location>
</feature>
<dbReference type="eggNOG" id="ENOG502ZASI">
    <property type="taxonomic scope" value="Bacteria"/>
</dbReference>
<gene>
    <name evidence="3" type="ordered locus">Plim_0766</name>
</gene>
<accession>D5SRS7</accession>
<feature type="transmembrane region" description="Helical" evidence="2">
    <location>
        <begin position="183"/>
        <end position="207"/>
    </location>
</feature>
<feature type="transmembrane region" description="Helical" evidence="2">
    <location>
        <begin position="158"/>
        <end position="177"/>
    </location>
</feature>
<keyword evidence="2" id="KW-0472">Membrane</keyword>
<feature type="transmembrane region" description="Helical" evidence="2">
    <location>
        <begin position="100"/>
        <end position="119"/>
    </location>
</feature>
<feature type="transmembrane region" description="Helical" evidence="2">
    <location>
        <begin position="382"/>
        <end position="400"/>
    </location>
</feature>
<proteinExistence type="predicted"/>
<feature type="transmembrane region" description="Helical" evidence="2">
    <location>
        <begin position="353"/>
        <end position="370"/>
    </location>
</feature>
<name>D5SRS7_PLAL2</name>
<dbReference type="Proteomes" id="UP000002220">
    <property type="component" value="Chromosome"/>
</dbReference>
<dbReference type="RefSeq" id="WP_013109042.1">
    <property type="nucleotide sequence ID" value="NC_014148.1"/>
</dbReference>
<evidence type="ECO:0000313" key="4">
    <source>
        <dbReference type="Proteomes" id="UP000002220"/>
    </source>
</evidence>
<feature type="transmembrane region" description="Helical" evidence="2">
    <location>
        <begin position="442"/>
        <end position="460"/>
    </location>
</feature>
<keyword evidence="4" id="KW-1185">Reference proteome</keyword>
<dbReference type="HOGENOM" id="CLU_417312_0_0_0"/>
<reference evidence="3 4" key="1">
    <citation type="journal article" date="2010" name="Stand. Genomic Sci.">
        <title>Complete genome sequence of Planctomyces limnophilus type strain (Mu 290).</title>
        <authorList>
            <person name="Labutti K."/>
            <person name="Sikorski J."/>
            <person name="Schneider S."/>
            <person name="Nolan M."/>
            <person name="Lucas S."/>
            <person name="Glavina Del Rio T."/>
            <person name="Tice H."/>
            <person name="Cheng J.F."/>
            <person name="Goodwin L."/>
            <person name="Pitluck S."/>
            <person name="Liolios K."/>
            <person name="Ivanova N."/>
            <person name="Mavromatis K."/>
            <person name="Mikhailova N."/>
            <person name="Pati A."/>
            <person name="Chen A."/>
            <person name="Palaniappan K."/>
            <person name="Land M."/>
            <person name="Hauser L."/>
            <person name="Chang Y.J."/>
            <person name="Jeffries C.D."/>
            <person name="Tindall B.J."/>
            <person name="Rohde M."/>
            <person name="Goker M."/>
            <person name="Woyke T."/>
            <person name="Bristow J."/>
            <person name="Eisen J.A."/>
            <person name="Markowitz V."/>
            <person name="Hugenholtz P."/>
            <person name="Kyrpides N.C."/>
            <person name="Klenk H.P."/>
            <person name="Lapidus A."/>
        </authorList>
    </citation>
    <scope>NUCLEOTIDE SEQUENCE [LARGE SCALE GENOMIC DNA]</scope>
    <source>
        <strain evidence="4">ATCC 43296 / DSM 3776 / IFAM 1008 / 290</strain>
    </source>
</reference>
<feature type="transmembrane region" description="Helical" evidence="2">
    <location>
        <begin position="412"/>
        <end position="436"/>
    </location>
</feature>
<feature type="transmembrane region" description="Helical" evidence="2">
    <location>
        <begin position="26"/>
        <end position="45"/>
    </location>
</feature>
<keyword evidence="2" id="KW-0812">Transmembrane</keyword>